<dbReference type="CDD" id="cd20558">
    <property type="entry name" value="CYCLIN_ScPCL7-like"/>
    <property type="match status" value="1"/>
</dbReference>
<dbReference type="Gene3D" id="1.10.472.10">
    <property type="entry name" value="Cyclin-like"/>
    <property type="match status" value="1"/>
</dbReference>
<proteinExistence type="predicted"/>
<evidence type="ECO:0000313" key="2">
    <source>
        <dbReference type="EMBL" id="EPY50675.1"/>
    </source>
</evidence>
<accession>S9VXE7</accession>
<dbReference type="PANTHER" id="PTHR15615:SF94">
    <property type="entry name" value="PHO85 CYCLIN-6-RELATED"/>
    <property type="match status" value="1"/>
</dbReference>
<dbReference type="EMBL" id="KE546992">
    <property type="protein sequence ID" value="EPY50675.1"/>
    <property type="molecule type" value="Genomic_DNA"/>
</dbReference>
<dbReference type="eggNOG" id="KOG1674">
    <property type="taxonomic scope" value="Eukaryota"/>
</dbReference>
<sequence length="294" mass="33175">MTLACTLLTSEQDLSNIKEHVDISTFNQEYLLEILSTFLLRLTRLNDKRQEGKDPNEVPFSATSLKNPSLVFSAKNVPSISIHAYLQRILKYCPATNDVFLSVLIYLDRIVRTFNFSFLINSFNVHRFLIAGFTAGSKFFSDVFYTNIRYSKVGGIPVQEMNHLELCFFLFNEFNLFITLEDLQSYADLLVYWYSNRTYPSPVSSLSPSTGNPVYPVPSPPSPHYVGSPSQTDSSTHPPSSTFPASPGYKGTDQTQSSNAPQQQMQQRETTPIYSESPRRPTVDHKLLSSHSIG</sequence>
<dbReference type="RefSeq" id="XP_013024414.1">
    <property type="nucleotide sequence ID" value="XM_013168960.1"/>
</dbReference>
<protein>
    <submittedName>
        <fullName evidence="2">Cyclin pho85 family protein</fullName>
    </submittedName>
</protein>
<dbReference type="OrthoDB" id="1060854at2759"/>
<feature type="compositionally biased region" description="Low complexity" evidence="1">
    <location>
        <begin position="254"/>
        <end position="267"/>
    </location>
</feature>
<dbReference type="Pfam" id="PF08613">
    <property type="entry name" value="Cyclin"/>
    <property type="match status" value="1"/>
</dbReference>
<evidence type="ECO:0000313" key="3">
    <source>
        <dbReference type="Proteomes" id="UP000015464"/>
    </source>
</evidence>
<dbReference type="InterPro" id="IPR013922">
    <property type="entry name" value="Cyclin_PHO80-like"/>
</dbReference>
<feature type="compositionally biased region" description="Polar residues" evidence="1">
    <location>
        <begin position="231"/>
        <end position="244"/>
    </location>
</feature>
<feature type="region of interest" description="Disordered" evidence="1">
    <location>
        <begin position="205"/>
        <end position="294"/>
    </location>
</feature>
<dbReference type="GO" id="GO:0005634">
    <property type="term" value="C:nucleus"/>
    <property type="evidence" value="ECO:0007669"/>
    <property type="project" value="TreeGrafter"/>
</dbReference>
<dbReference type="GO" id="GO:0000307">
    <property type="term" value="C:cyclin-dependent protein kinase holoenzyme complex"/>
    <property type="evidence" value="ECO:0007669"/>
    <property type="project" value="TreeGrafter"/>
</dbReference>
<dbReference type="Proteomes" id="UP000015464">
    <property type="component" value="Unassembled WGS sequence"/>
</dbReference>
<organism evidence="2 3">
    <name type="scientific">Schizosaccharomyces cryophilus (strain OY26 / ATCC MYA-4695 / CBS 11777 / NBRC 106824 / NRRL Y48691)</name>
    <name type="common">Fission yeast</name>
    <dbReference type="NCBI Taxonomy" id="653667"/>
    <lineage>
        <taxon>Eukaryota</taxon>
        <taxon>Fungi</taxon>
        <taxon>Dikarya</taxon>
        <taxon>Ascomycota</taxon>
        <taxon>Taphrinomycotina</taxon>
        <taxon>Schizosaccharomycetes</taxon>
        <taxon>Schizosaccharomycetales</taxon>
        <taxon>Schizosaccharomycetaceae</taxon>
        <taxon>Schizosaccharomyces</taxon>
    </lineage>
</organism>
<dbReference type="GO" id="GO:0016538">
    <property type="term" value="F:cyclin-dependent protein serine/threonine kinase regulator activity"/>
    <property type="evidence" value="ECO:0007669"/>
    <property type="project" value="TreeGrafter"/>
</dbReference>
<dbReference type="OMA" id="MTLACTL"/>
<reference evidence="2 3" key="1">
    <citation type="journal article" date="2011" name="Science">
        <title>Comparative functional genomics of the fission yeasts.</title>
        <authorList>
            <person name="Rhind N."/>
            <person name="Chen Z."/>
            <person name="Yassour M."/>
            <person name="Thompson D.A."/>
            <person name="Haas B.J."/>
            <person name="Habib N."/>
            <person name="Wapinski I."/>
            <person name="Roy S."/>
            <person name="Lin M.F."/>
            <person name="Heiman D.I."/>
            <person name="Young S.K."/>
            <person name="Furuya K."/>
            <person name="Guo Y."/>
            <person name="Pidoux A."/>
            <person name="Chen H.M."/>
            <person name="Robbertse B."/>
            <person name="Goldberg J.M."/>
            <person name="Aoki K."/>
            <person name="Bayne E.H."/>
            <person name="Berlin A.M."/>
            <person name="Desjardins C.A."/>
            <person name="Dobbs E."/>
            <person name="Dukaj L."/>
            <person name="Fan L."/>
            <person name="FitzGerald M.G."/>
            <person name="French C."/>
            <person name="Gujja S."/>
            <person name="Hansen K."/>
            <person name="Keifenheim D."/>
            <person name="Levin J.Z."/>
            <person name="Mosher R.A."/>
            <person name="Mueller C.A."/>
            <person name="Pfiffner J."/>
            <person name="Priest M."/>
            <person name="Russ C."/>
            <person name="Smialowska A."/>
            <person name="Swoboda P."/>
            <person name="Sykes S.M."/>
            <person name="Vaughn M."/>
            <person name="Vengrova S."/>
            <person name="Yoder R."/>
            <person name="Zeng Q."/>
            <person name="Allshire R."/>
            <person name="Baulcombe D."/>
            <person name="Birren B.W."/>
            <person name="Brown W."/>
            <person name="Ekwall K."/>
            <person name="Kellis M."/>
            <person name="Leatherwood J."/>
            <person name="Levin H."/>
            <person name="Margalit H."/>
            <person name="Martienssen R."/>
            <person name="Nieduszynski C.A."/>
            <person name="Spatafora J.W."/>
            <person name="Friedman N."/>
            <person name="Dalgaard J.Z."/>
            <person name="Baumann P."/>
            <person name="Niki H."/>
            <person name="Regev A."/>
            <person name="Nusbaum C."/>
        </authorList>
    </citation>
    <scope>NUCLEOTIDE SEQUENCE [LARGE SCALE GENOMIC DNA]</scope>
    <source>
        <strain evidence="3">OY26 / ATCC MYA-4695 / CBS 11777 / NBRC 106824 / NRRL Y48691</strain>
    </source>
</reference>
<gene>
    <name evidence="2" type="ORF">SPOG_00783</name>
</gene>
<dbReference type="GO" id="GO:0045875">
    <property type="term" value="P:negative regulation of sister chromatid cohesion"/>
    <property type="evidence" value="ECO:0007669"/>
    <property type="project" value="EnsemblFungi"/>
</dbReference>
<feature type="compositionally biased region" description="Basic and acidic residues" evidence="1">
    <location>
        <begin position="277"/>
        <end position="287"/>
    </location>
</feature>
<dbReference type="GeneID" id="25035115"/>
<evidence type="ECO:0000256" key="1">
    <source>
        <dbReference type="SAM" id="MobiDB-lite"/>
    </source>
</evidence>
<keyword evidence="3" id="KW-1185">Reference proteome</keyword>
<dbReference type="STRING" id="653667.S9VXE7"/>
<dbReference type="PANTHER" id="PTHR15615">
    <property type="match status" value="1"/>
</dbReference>
<dbReference type="GO" id="GO:0019901">
    <property type="term" value="F:protein kinase binding"/>
    <property type="evidence" value="ECO:0007669"/>
    <property type="project" value="InterPro"/>
</dbReference>
<name>S9VXE7_SCHCR</name>
<dbReference type="HOGENOM" id="CLU_947164_0_0_1"/>
<dbReference type="AlphaFoldDB" id="S9VXE7"/>